<dbReference type="GO" id="GO:0005886">
    <property type="term" value="C:plasma membrane"/>
    <property type="evidence" value="ECO:0007669"/>
    <property type="project" value="UniProtKB-SubCell"/>
</dbReference>
<keyword evidence="2 7" id="KW-0132">Cell division</keyword>
<evidence type="ECO:0000256" key="1">
    <source>
        <dbReference type="ARBA" id="ARBA00022475"/>
    </source>
</evidence>
<dbReference type="Pfam" id="PF04977">
    <property type="entry name" value="DivIC"/>
    <property type="match status" value="1"/>
</dbReference>
<feature type="topological domain" description="Cytoplasmic" evidence="7">
    <location>
        <begin position="1"/>
        <end position="3"/>
    </location>
</feature>
<sequence length="95" mass="10739">MKWMFASLVVLLVLLQARLWVGDGSLAEIARLERSLERQQLINSHDAKRNKTLEIEIAHLSKGLGGIEELAREDMGMIQEGETFYLVVDSRSASR</sequence>
<dbReference type="AlphaFoldDB" id="A0AAV3U9T3"/>
<comment type="subunit">
    <text evidence="7">Part of a complex composed of FtsB, FtsL and FtsQ.</text>
</comment>
<keyword evidence="5 7" id="KW-0472">Membrane</keyword>
<comment type="caution">
    <text evidence="8">The sequence shown here is derived from an EMBL/GenBank/DDBJ whole genome shotgun (WGS) entry which is preliminary data.</text>
</comment>
<dbReference type="PANTHER" id="PTHR37485">
    <property type="entry name" value="CELL DIVISION PROTEIN FTSB"/>
    <property type="match status" value="1"/>
</dbReference>
<comment type="similarity">
    <text evidence="7">Belongs to the FtsB family.</text>
</comment>
<dbReference type="HAMAP" id="MF_00599">
    <property type="entry name" value="FtsB"/>
    <property type="match status" value="1"/>
</dbReference>
<dbReference type="Proteomes" id="UP001409585">
    <property type="component" value="Unassembled WGS sequence"/>
</dbReference>
<evidence type="ECO:0000256" key="5">
    <source>
        <dbReference type="ARBA" id="ARBA00023136"/>
    </source>
</evidence>
<protein>
    <recommendedName>
        <fullName evidence="7">Cell division protein FtsB</fullName>
    </recommendedName>
</protein>
<evidence type="ECO:0000256" key="4">
    <source>
        <dbReference type="ARBA" id="ARBA00022989"/>
    </source>
</evidence>
<dbReference type="PANTHER" id="PTHR37485:SF1">
    <property type="entry name" value="CELL DIVISION PROTEIN FTSB"/>
    <property type="match status" value="1"/>
</dbReference>
<dbReference type="GO" id="GO:0043093">
    <property type="term" value="P:FtsZ-dependent cytokinesis"/>
    <property type="evidence" value="ECO:0007669"/>
    <property type="project" value="UniProtKB-UniRule"/>
</dbReference>
<proteinExistence type="inferred from homology"/>
<feature type="topological domain" description="Periplasmic" evidence="7">
    <location>
        <begin position="22"/>
        <end position="95"/>
    </location>
</feature>
<dbReference type="RefSeq" id="WP_345427904.1">
    <property type="nucleotide sequence ID" value="NZ_AP031496.1"/>
</dbReference>
<comment type="subcellular location">
    <subcellularLocation>
        <location evidence="7">Cell inner membrane</location>
        <topology evidence="7">Single-pass type II membrane protein</topology>
    </subcellularLocation>
    <text evidence="7">Localizes to the division septum.</text>
</comment>
<name>A0AAV3U9T3_9ALTE</name>
<dbReference type="InterPro" id="IPR007060">
    <property type="entry name" value="FtsL/DivIC"/>
</dbReference>
<keyword evidence="7" id="KW-0997">Cell inner membrane</keyword>
<evidence type="ECO:0000256" key="3">
    <source>
        <dbReference type="ARBA" id="ARBA00022692"/>
    </source>
</evidence>
<keyword evidence="9" id="KW-1185">Reference proteome</keyword>
<evidence type="ECO:0000256" key="6">
    <source>
        <dbReference type="ARBA" id="ARBA00023306"/>
    </source>
</evidence>
<evidence type="ECO:0000256" key="7">
    <source>
        <dbReference type="HAMAP-Rule" id="MF_00599"/>
    </source>
</evidence>
<keyword evidence="4 7" id="KW-1133">Transmembrane helix</keyword>
<evidence type="ECO:0000313" key="9">
    <source>
        <dbReference type="Proteomes" id="UP001409585"/>
    </source>
</evidence>
<evidence type="ECO:0000256" key="2">
    <source>
        <dbReference type="ARBA" id="ARBA00022618"/>
    </source>
</evidence>
<dbReference type="GO" id="GO:0030428">
    <property type="term" value="C:cell septum"/>
    <property type="evidence" value="ECO:0007669"/>
    <property type="project" value="TreeGrafter"/>
</dbReference>
<dbReference type="EMBL" id="BAABLX010000079">
    <property type="protein sequence ID" value="GAA4960676.1"/>
    <property type="molecule type" value="Genomic_DNA"/>
</dbReference>
<keyword evidence="6 7" id="KW-0131">Cell cycle</keyword>
<dbReference type="GO" id="GO:0032153">
    <property type="term" value="C:cell division site"/>
    <property type="evidence" value="ECO:0007669"/>
    <property type="project" value="UniProtKB-UniRule"/>
</dbReference>
<evidence type="ECO:0000313" key="8">
    <source>
        <dbReference type="EMBL" id="GAA4960676.1"/>
    </source>
</evidence>
<organism evidence="8 9">
    <name type="scientific">Halioxenophilus aromaticivorans</name>
    <dbReference type="NCBI Taxonomy" id="1306992"/>
    <lineage>
        <taxon>Bacteria</taxon>
        <taxon>Pseudomonadati</taxon>
        <taxon>Pseudomonadota</taxon>
        <taxon>Gammaproteobacteria</taxon>
        <taxon>Alteromonadales</taxon>
        <taxon>Alteromonadaceae</taxon>
        <taxon>Halioxenophilus</taxon>
    </lineage>
</organism>
<comment type="function">
    <text evidence="7">Essential cell division protein. May link together the upstream cell division proteins, which are predominantly cytoplasmic, with the downstream cell division proteins, which are predominantly periplasmic.</text>
</comment>
<dbReference type="InterPro" id="IPR023081">
    <property type="entry name" value="Cell_div_FtsB"/>
</dbReference>
<gene>
    <name evidence="7 8" type="primary">ftsB</name>
    <name evidence="8" type="ORF">GCM10025791_47590</name>
</gene>
<keyword evidence="1 7" id="KW-1003">Cell membrane</keyword>
<reference evidence="9" key="1">
    <citation type="journal article" date="2019" name="Int. J. Syst. Evol. Microbiol.">
        <title>The Global Catalogue of Microorganisms (GCM) 10K type strain sequencing project: providing services to taxonomists for standard genome sequencing and annotation.</title>
        <authorList>
            <consortium name="The Broad Institute Genomics Platform"/>
            <consortium name="The Broad Institute Genome Sequencing Center for Infectious Disease"/>
            <person name="Wu L."/>
            <person name="Ma J."/>
        </authorList>
    </citation>
    <scope>NUCLEOTIDE SEQUENCE [LARGE SCALE GENOMIC DNA]</scope>
    <source>
        <strain evidence="9">JCM 19134</strain>
    </source>
</reference>
<accession>A0AAV3U9T3</accession>
<keyword evidence="3 7" id="KW-0812">Transmembrane</keyword>